<dbReference type="EMBL" id="BHXC01000006">
    <property type="protein sequence ID" value="GCB91129.1"/>
    <property type="molecule type" value="Genomic_DNA"/>
</dbReference>
<comment type="caution">
    <text evidence="2">The sequence shown here is derived from an EMBL/GenBank/DDBJ whole genome shotgun (WGS) entry which is preliminary data.</text>
</comment>
<evidence type="ECO:0000313" key="2">
    <source>
        <dbReference type="EMBL" id="GCB91129.1"/>
    </source>
</evidence>
<accession>A0A059W6T5</accession>
<reference evidence="2 3" key="1">
    <citation type="journal article" date="2019" name="Microbiol. Resour. Announc.">
        <title>Draft Genome Sequence of the Most Traditional epsilon-Poly-l-Lysine Producer, Streptomyces albulus NBRC14147.</title>
        <authorList>
            <person name="Yamanaka K."/>
            <person name="Hamano Y."/>
        </authorList>
    </citation>
    <scope>NUCLEOTIDE SEQUENCE [LARGE SCALE GENOMIC DNA]</scope>
    <source>
        <strain evidence="2 3">NBRC 14147</strain>
    </source>
</reference>
<evidence type="ECO:0000313" key="3">
    <source>
        <dbReference type="Proteomes" id="UP000288351"/>
    </source>
</evidence>
<feature type="compositionally biased region" description="Gly residues" evidence="1">
    <location>
        <begin position="1"/>
        <end position="11"/>
    </location>
</feature>
<proteinExistence type="predicted"/>
<dbReference type="Proteomes" id="UP000288351">
    <property type="component" value="Unassembled WGS sequence"/>
</dbReference>
<feature type="region of interest" description="Disordered" evidence="1">
    <location>
        <begin position="1"/>
        <end position="25"/>
    </location>
</feature>
<dbReference type="STRING" id="68570.DC74_3047"/>
<dbReference type="AlphaFoldDB" id="A0A059W6T5"/>
<gene>
    <name evidence="2" type="ORF">SALB_03844</name>
</gene>
<evidence type="ECO:0000256" key="1">
    <source>
        <dbReference type="SAM" id="MobiDB-lite"/>
    </source>
</evidence>
<name>A0A059W6T5_STRNR</name>
<sequence>MTVGAGRGAAGRNGVADEREASEPLAGRCVWDRPAEGYIEEYM</sequence>
<organism evidence="2 3">
    <name type="scientific">Streptomyces noursei</name>
    <name type="common">Streptomyces albulus</name>
    <dbReference type="NCBI Taxonomy" id="1971"/>
    <lineage>
        <taxon>Bacteria</taxon>
        <taxon>Bacillati</taxon>
        <taxon>Actinomycetota</taxon>
        <taxon>Actinomycetes</taxon>
        <taxon>Kitasatosporales</taxon>
        <taxon>Streptomycetaceae</taxon>
        <taxon>Streptomyces</taxon>
    </lineage>
</organism>
<protein>
    <submittedName>
        <fullName evidence="2">Uncharacterized protein</fullName>
    </submittedName>
</protein>